<protein>
    <submittedName>
        <fullName evidence="2">ASCH domain-containing protein</fullName>
    </submittedName>
</protein>
<sequence length="104" mass="12026">MTELEPDTLLPSPRMQSQASDGEITQIHRGRAYAEVGDTFVVDDATFEVVDVTERTLGDLTDADARKEGVEDLEAYRDLLERAHENFEWDDESEVVRHRFERRE</sequence>
<accession>A0A9E7NBG0</accession>
<reference evidence="2" key="1">
    <citation type="submission" date="2022-06" db="EMBL/GenBank/DDBJ databases">
        <title>Diverse halophilic archaea isolated from saline environments.</title>
        <authorList>
            <person name="Cui H.-L."/>
        </authorList>
    </citation>
    <scope>NUCLEOTIDE SEQUENCE</scope>
    <source>
        <strain evidence="2">WLHS1</strain>
    </source>
</reference>
<dbReference type="AlphaFoldDB" id="A0A9E7NBG0"/>
<dbReference type="EMBL" id="CP100355">
    <property type="protein sequence ID" value="UTF54361.1"/>
    <property type="molecule type" value="Genomic_DNA"/>
</dbReference>
<dbReference type="KEGG" id="sawl:NGM29_03515"/>
<dbReference type="InterPro" id="IPR015947">
    <property type="entry name" value="PUA-like_sf"/>
</dbReference>
<name>A0A9E7NBG0_9EURY</name>
<proteinExistence type="predicted"/>
<gene>
    <name evidence="2" type="ORF">NGM29_03515</name>
</gene>
<organism evidence="2 3">
    <name type="scientific">Natronosalvus rutilus</name>
    <dbReference type="NCBI Taxonomy" id="2953753"/>
    <lineage>
        <taxon>Archaea</taxon>
        <taxon>Methanobacteriati</taxon>
        <taxon>Methanobacteriota</taxon>
        <taxon>Stenosarchaea group</taxon>
        <taxon>Halobacteria</taxon>
        <taxon>Halobacteriales</taxon>
        <taxon>Natrialbaceae</taxon>
        <taxon>Natronosalvus</taxon>
    </lineage>
</organism>
<evidence type="ECO:0000313" key="2">
    <source>
        <dbReference type="EMBL" id="UTF54361.1"/>
    </source>
</evidence>
<dbReference type="RefSeq" id="WP_254159005.1">
    <property type="nucleotide sequence ID" value="NZ_CP100355.1"/>
</dbReference>
<dbReference type="GeneID" id="73289083"/>
<dbReference type="SUPFAM" id="SSF88697">
    <property type="entry name" value="PUA domain-like"/>
    <property type="match status" value="1"/>
</dbReference>
<keyword evidence="3" id="KW-1185">Reference proteome</keyword>
<evidence type="ECO:0000256" key="1">
    <source>
        <dbReference type="SAM" id="MobiDB-lite"/>
    </source>
</evidence>
<evidence type="ECO:0000313" key="3">
    <source>
        <dbReference type="Proteomes" id="UP001056855"/>
    </source>
</evidence>
<feature type="region of interest" description="Disordered" evidence="1">
    <location>
        <begin position="1"/>
        <end position="23"/>
    </location>
</feature>
<dbReference type="Proteomes" id="UP001056855">
    <property type="component" value="Chromosome"/>
</dbReference>